<dbReference type="EMBL" id="CP138894">
    <property type="protein sequence ID" value="WPK23809.1"/>
    <property type="molecule type" value="Genomic_DNA"/>
</dbReference>
<dbReference type="GeneID" id="88172123"/>
<dbReference type="PANTHER" id="PTHR28038:SF1">
    <property type="entry name" value="ADL329WP"/>
    <property type="match status" value="1"/>
</dbReference>
<evidence type="ECO:0000256" key="1">
    <source>
        <dbReference type="SAM" id="Phobius"/>
    </source>
</evidence>
<organism evidence="2 3">
    <name type="scientific">Australozyma saopauloensis</name>
    <dbReference type="NCBI Taxonomy" id="291208"/>
    <lineage>
        <taxon>Eukaryota</taxon>
        <taxon>Fungi</taxon>
        <taxon>Dikarya</taxon>
        <taxon>Ascomycota</taxon>
        <taxon>Saccharomycotina</taxon>
        <taxon>Pichiomycetes</taxon>
        <taxon>Metschnikowiaceae</taxon>
        <taxon>Australozyma</taxon>
    </lineage>
</organism>
<keyword evidence="1" id="KW-1133">Transmembrane helix</keyword>
<feature type="transmembrane region" description="Helical" evidence="1">
    <location>
        <begin position="50"/>
        <end position="69"/>
    </location>
</feature>
<proteinExistence type="predicted"/>
<name>A0AAX4H5P2_9ASCO</name>
<gene>
    <name evidence="2" type="ORF">PUMCH_001055</name>
</gene>
<keyword evidence="1" id="KW-0472">Membrane</keyword>
<keyword evidence="1" id="KW-0812">Transmembrane</keyword>
<dbReference type="KEGG" id="asau:88172123"/>
<evidence type="ECO:0000313" key="3">
    <source>
        <dbReference type="Proteomes" id="UP001338582"/>
    </source>
</evidence>
<accession>A0AAX4H5P2</accession>
<reference evidence="2 3" key="1">
    <citation type="submission" date="2023-10" db="EMBL/GenBank/DDBJ databases">
        <title>Draft Genome Sequence of Candida saopaulonensis from a very Premature Infant with Sepsis.</title>
        <authorList>
            <person name="Ning Y."/>
            <person name="Dai R."/>
            <person name="Xiao M."/>
            <person name="Xu Y."/>
            <person name="Yan Q."/>
            <person name="Zhang L."/>
        </authorList>
    </citation>
    <scope>NUCLEOTIDE SEQUENCE [LARGE SCALE GENOMIC DNA]</scope>
    <source>
        <strain evidence="2 3">19XY460</strain>
    </source>
</reference>
<evidence type="ECO:0000313" key="2">
    <source>
        <dbReference type="EMBL" id="WPK23809.1"/>
    </source>
</evidence>
<protein>
    <submittedName>
        <fullName evidence="2">Uncharacterized protein</fullName>
    </submittedName>
</protein>
<dbReference type="RefSeq" id="XP_062876195.1">
    <property type="nucleotide sequence ID" value="XM_063020125.1"/>
</dbReference>
<dbReference type="PANTHER" id="PTHR28038">
    <property type="entry name" value="ADL329WP"/>
    <property type="match status" value="1"/>
</dbReference>
<dbReference type="Proteomes" id="UP001338582">
    <property type="component" value="Chromosome 1"/>
</dbReference>
<sequence>MVSQTLPMAAMFMKNKMLSWAAVFLALQSFLTAPINKAPSEKEAGAQPPLLRLAFAFISLGTCYLEFFFPSTSPGLKKLASLAGDAAASVASSATSIVSSATQSL</sequence>
<keyword evidence="3" id="KW-1185">Reference proteome</keyword>
<dbReference type="AlphaFoldDB" id="A0AAX4H5P2"/>